<dbReference type="CDD" id="cd00801">
    <property type="entry name" value="INT_P4_C"/>
    <property type="match status" value="1"/>
</dbReference>
<proteinExistence type="inferred from homology"/>
<dbReference type="Gene3D" id="1.10.443.10">
    <property type="entry name" value="Intergrase catalytic core"/>
    <property type="match status" value="1"/>
</dbReference>
<dbReference type="GO" id="GO:0006310">
    <property type="term" value="P:DNA recombination"/>
    <property type="evidence" value="ECO:0007669"/>
    <property type="project" value="UniProtKB-KW"/>
</dbReference>
<sequence length="461" mass="54492">MQHLCFHKVHNYPLASYIFWGYNWGYIILKRGTNLNLLLFSNKSLLLKYVYLVVMDKLTELTIRQAKPKLKQYKLFDGGGMFLLVHPNGSKYWRMKFNFEDKSKLASFGVWPEISLKDAREKRYEAKKKIKDGINPIEEKRKERQDHLDRVHKEKIESQKKKITFRIVAEEWHKRQSLQWSEKHTKDVIRSLNYYVFPDFGERPIADITKQDVLNTLRKIESEGKHETCYRVRQRIETIFGYAVIEGSCIINPAKDFQKIFTKPNPKPFPSIPISELSVFLKKIVESHGTNIVTKLAMLFMIHTFVRSKPLRHAMWKDFDIDCDDPLWIVPDYDMKNRIEFHVPLSPQVVKILQELKPFSGPDGYLFPQKINSQKPISHNALLVFSNRLGYEKSHTIHGFRKVASTALHESREWSHEAVELQLSHLVGTKVSRIYNKAELLNERREMMKWWSDYIESLLLK</sequence>
<accession>A0A382G0Y2</accession>
<dbReference type="Gene3D" id="3.30.160.390">
    <property type="entry name" value="Integrase, DNA-binding domain"/>
    <property type="match status" value="1"/>
</dbReference>
<evidence type="ECO:0000313" key="9">
    <source>
        <dbReference type="EMBL" id="SVB68532.1"/>
    </source>
</evidence>
<dbReference type="SUPFAM" id="SSF56349">
    <property type="entry name" value="DNA breaking-rejoining enzymes"/>
    <property type="match status" value="1"/>
</dbReference>
<evidence type="ECO:0000256" key="4">
    <source>
        <dbReference type="ARBA" id="ARBA00023172"/>
    </source>
</evidence>
<dbReference type="Pfam" id="PF00589">
    <property type="entry name" value="Phage_integrase"/>
    <property type="match status" value="1"/>
</dbReference>
<keyword evidence="2" id="KW-0229">DNA integration</keyword>
<dbReference type="InterPro" id="IPR011010">
    <property type="entry name" value="DNA_brk_join_enz"/>
</dbReference>
<dbReference type="GO" id="GO:0075713">
    <property type="term" value="P:establishment of integrated proviral latency"/>
    <property type="evidence" value="ECO:0007669"/>
    <property type="project" value="UniProtKB-KW"/>
</dbReference>
<evidence type="ECO:0000256" key="5">
    <source>
        <dbReference type="ARBA" id="ARBA00023195"/>
    </source>
</evidence>
<keyword evidence="5" id="KW-1179">Viral genome integration</keyword>
<evidence type="ECO:0000256" key="1">
    <source>
        <dbReference type="ARBA" id="ARBA00008857"/>
    </source>
</evidence>
<dbReference type="PROSITE" id="PS51900">
    <property type="entry name" value="CB"/>
    <property type="match status" value="1"/>
</dbReference>
<reference evidence="9" key="1">
    <citation type="submission" date="2018-05" db="EMBL/GenBank/DDBJ databases">
        <authorList>
            <person name="Lanie J.A."/>
            <person name="Ng W.-L."/>
            <person name="Kazmierczak K.M."/>
            <person name="Andrzejewski T.M."/>
            <person name="Davidsen T.M."/>
            <person name="Wayne K.J."/>
            <person name="Tettelin H."/>
            <person name="Glass J.I."/>
            <person name="Rusch D."/>
            <person name="Podicherti R."/>
            <person name="Tsui H.-C.T."/>
            <person name="Winkler M.E."/>
        </authorList>
    </citation>
    <scope>NUCLEOTIDE SEQUENCE</scope>
</reference>
<comment type="similarity">
    <text evidence="1">Belongs to the 'phage' integrase family.</text>
</comment>
<name>A0A382G0Y2_9ZZZZ</name>
<dbReference type="InterPro" id="IPR010998">
    <property type="entry name" value="Integrase_recombinase_N"/>
</dbReference>
<dbReference type="Gene3D" id="1.10.150.130">
    <property type="match status" value="1"/>
</dbReference>
<dbReference type="InterPro" id="IPR044068">
    <property type="entry name" value="CB"/>
</dbReference>
<dbReference type="GO" id="GO:0044826">
    <property type="term" value="P:viral genome integration into host DNA"/>
    <property type="evidence" value="ECO:0007669"/>
    <property type="project" value="UniProtKB-KW"/>
</dbReference>
<evidence type="ECO:0000259" key="8">
    <source>
        <dbReference type="PROSITE" id="PS51900"/>
    </source>
</evidence>
<dbReference type="InterPro" id="IPR050808">
    <property type="entry name" value="Phage_Integrase"/>
</dbReference>
<evidence type="ECO:0000256" key="2">
    <source>
        <dbReference type="ARBA" id="ARBA00022908"/>
    </source>
</evidence>
<evidence type="ECO:0000256" key="6">
    <source>
        <dbReference type="ARBA" id="ARBA00023296"/>
    </source>
</evidence>
<feature type="domain" description="Tyr recombinase" evidence="7">
    <location>
        <begin position="264"/>
        <end position="449"/>
    </location>
</feature>
<protein>
    <recommendedName>
        <fullName evidence="10">Tyr recombinase domain-containing protein</fullName>
    </recommendedName>
</protein>
<keyword evidence="4" id="KW-0233">DNA recombination</keyword>
<organism evidence="9">
    <name type="scientific">marine metagenome</name>
    <dbReference type="NCBI Taxonomy" id="408172"/>
    <lineage>
        <taxon>unclassified sequences</taxon>
        <taxon>metagenomes</taxon>
        <taxon>ecological metagenomes</taxon>
    </lineage>
</organism>
<dbReference type="PANTHER" id="PTHR30629:SF2">
    <property type="entry name" value="PROPHAGE INTEGRASE INTS-RELATED"/>
    <property type="match status" value="1"/>
</dbReference>
<evidence type="ECO:0008006" key="10">
    <source>
        <dbReference type="Google" id="ProtNLM"/>
    </source>
</evidence>
<dbReference type="GO" id="GO:0015074">
    <property type="term" value="P:DNA integration"/>
    <property type="evidence" value="ECO:0007669"/>
    <property type="project" value="UniProtKB-KW"/>
</dbReference>
<keyword evidence="6" id="KW-1160">Virus entry into host cell</keyword>
<dbReference type="EMBL" id="UINC01052793">
    <property type="protein sequence ID" value="SVB68532.1"/>
    <property type="molecule type" value="Genomic_DNA"/>
</dbReference>
<evidence type="ECO:0000256" key="3">
    <source>
        <dbReference type="ARBA" id="ARBA00023125"/>
    </source>
</evidence>
<evidence type="ECO:0000259" key="7">
    <source>
        <dbReference type="PROSITE" id="PS51898"/>
    </source>
</evidence>
<dbReference type="InterPro" id="IPR038488">
    <property type="entry name" value="Integrase_DNA-bd_sf"/>
</dbReference>
<dbReference type="InterPro" id="IPR025166">
    <property type="entry name" value="Integrase_DNA_bind_dom"/>
</dbReference>
<dbReference type="InterPro" id="IPR013762">
    <property type="entry name" value="Integrase-like_cat_sf"/>
</dbReference>
<dbReference type="PANTHER" id="PTHR30629">
    <property type="entry name" value="PROPHAGE INTEGRASE"/>
    <property type="match status" value="1"/>
</dbReference>
<keyword evidence="3" id="KW-0238">DNA-binding</keyword>
<dbReference type="InterPro" id="IPR053876">
    <property type="entry name" value="Phage_int_M"/>
</dbReference>
<dbReference type="GO" id="GO:0046718">
    <property type="term" value="P:symbiont entry into host cell"/>
    <property type="evidence" value="ECO:0007669"/>
    <property type="project" value="UniProtKB-KW"/>
</dbReference>
<feature type="domain" description="Core-binding (CB)" evidence="8">
    <location>
        <begin position="163"/>
        <end position="244"/>
    </location>
</feature>
<dbReference type="PROSITE" id="PS51898">
    <property type="entry name" value="TYR_RECOMBINASE"/>
    <property type="match status" value="1"/>
</dbReference>
<dbReference type="Pfam" id="PF22022">
    <property type="entry name" value="Phage_int_M"/>
    <property type="match status" value="1"/>
</dbReference>
<gene>
    <name evidence="9" type="ORF">METZ01_LOCUS221386</name>
</gene>
<dbReference type="Pfam" id="PF13356">
    <property type="entry name" value="Arm-DNA-bind_3"/>
    <property type="match status" value="1"/>
</dbReference>
<dbReference type="GO" id="GO:0003677">
    <property type="term" value="F:DNA binding"/>
    <property type="evidence" value="ECO:0007669"/>
    <property type="project" value="UniProtKB-KW"/>
</dbReference>
<dbReference type="AlphaFoldDB" id="A0A382G0Y2"/>
<dbReference type="InterPro" id="IPR002104">
    <property type="entry name" value="Integrase_catalytic"/>
</dbReference>